<dbReference type="SUPFAM" id="SSF56112">
    <property type="entry name" value="Protein kinase-like (PK-like)"/>
    <property type="match status" value="1"/>
</dbReference>
<organism evidence="17 18">
    <name type="scientific">Escallonia herrerae</name>
    <dbReference type="NCBI Taxonomy" id="1293975"/>
    <lineage>
        <taxon>Eukaryota</taxon>
        <taxon>Viridiplantae</taxon>
        <taxon>Streptophyta</taxon>
        <taxon>Embryophyta</taxon>
        <taxon>Tracheophyta</taxon>
        <taxon>Spermatophyta</taxon>
        <taxon>Magnoliopsida</taxon>
        <taxon>eudicotyledons</taxon>
        <taxon>Gunneridae</taxon>
        <taxon>Pentapetalae</taxon>
        <taxon>asterids</taxon>
        <taxon>campanulids</taxon>
        <taxon>Escalloniales</taxon>
        <taxon>Escalloniaceae</taxon>
        <taxon>Escallonia</taxon>
    </lineage>
</organism>
<dbReference type="CDD" id="cd00054">
    <property type="entry name" value="EGF_CA"/>
    <property type="match status" value="1"/>
</dbReference>
<keyword evidence="18" id="KW-1185">Reference proteome</keyword>
<name>A0AA88VA61_9ASTE</name>
<dbReference type="InterPro" id="IPR045274">
    <property type="entry name" value="WAK-like"/>
</dbReference>
<keyword evidence="7" id="KW-0418">Kinase</keyword>
<dbReference type="PROSITE" id="PS50011">
    <property type="entry name" value="PROTEIN_KINASE_DOM"/>
    <property type="match status" value="1"/>
</dbReference>
<dbReference type="SMART" id="SM00179">
    <property type="entry name" value="EGF_CA"/>
    <property type="match status" value="1"/>
</dbReference>
<dbReference type="FunFam" id="1.10.510.10:FF:000084">
    <property type="entry name" value="Wall-associated receptor kinase 2"/>
    <property type="match status" value="1"/>
</dbReference>
<dbReference type="InterPro" id="IPR018097">
    <property type="entry name" value="EGF_Ca-bd_CS"/>
</dbReference>
<keyword evidence="3" id="KW-0808">Transferase</keyword>
<dbReference type="PANTHER" id="PTHR27005">
    <property type="entry name" value="WALL-ASSOCIATED RECEPTOR KINASE-LIKE 21"/>
    <property type="match status" value="1"/>
</dbReference>
<evidence type="ECO:0000259" key="16">
    <source>
        <dbReference type="PROSITE" id="PS50011"/>
    </source>
</evidence>
<dbReference type="PROSITE" id="PS00108">
    <property type="entry name" value="PROTEIN_KINASE_ST"/>
    <property type="match status" value="1"/>
</dbReference>
<evidence type="ECO:0000256" key="1">
    <source>
        <dbReference type="ARBA" id="ARBA00004479"/>
    </source>
</evidence>
<keyword evidence="2" id="KW-0723">Serine/threonine-protein kinase</keyword>
<sequence>MAASVGFVSGGVVEVGNGGGWYGGSTINDVVEVVSDFSTFFLDIDECKEIVPSPCIGKCENLPGWYHCYCSKGSVGDGRRDGTGCRPSNTLWIALGKLPLLQETGNYSLNEIILFSRASHFFFPLWQNFNQYAGTSMSLLVLLIGSSWIYRMSMNRKLNKERQKFFNLNGGLYLLQLLSQQRGDVEKTRIFTAKDLKKATNNYNETTVLGHGAHGTVYNGVLPDKKEVAIKKPNISDQKQVREFINELVILSQINHDNVVKLLGCCLETKFPILVYEFIINGTLYDHIHERRGSSLLWESRLKIAVEAAQAVTYLHSLDIVHRDIKTTNILLENNYTAKVADFGASRLIPTDKPHVTTLGGTVGYIDPEYFRSNQLTKKSDVYSFGVVLAELLTGEEVISSERTTEDRNLAGYFVSWTNDDRLPRVVDKRLSKDIKIETFEKFAKLVKVCLNLKGEDRPTMEQVEIELKSLMSTIEKHPSEDAEASTKVSEDVRKQIVPSRTER</sequence>
<gene>
    <name evidence="17" type="ORF">RJ639_018300</name>
</gene>
<evidence type="ECO:0000256" key="11">
    <source>
        <dbReference type="ARBA" id="ARBA00023157"/>
    </source>
</evidence>
<evidence type="ECO:0000256" key="8">
    <source>
        <dbReference type="ARBA" id="ARBA00022840"/>
    </source>
</evidence>
<keyword evidence="9" id="KW-1133">Transmembrane helix</keyword>
<keyword evidence="8 14" id="KW-0067">ATP-binding</keyword>
<feature type="binding site" evidence="14">
    <location>
        <position position="232"/>
    </location>
    <ligand>
        <name>ATP</name>
        <dbReference type="ChEBI" id="CHEBI:30616"/>
    </ligand>
</feature>
<evidence type="ECO:0000256" key="7">
    <source>
        <dbReference type="ARBA" id="ARBA00022777"/>
    </source>
</evidence>
<feature type="region of interest" description="Disordered" evidence="15">
    <location>
        <begin position="475"/>
        <end position="504"/>
    </location>
</feature>
<keyword evidence="10" id="KW-0472">Membrane</keyword>
<feature type="compositionally biased region" description="Basic and acidic residues" evidence="15">
    <location>
        <begin position="489"/>
        <end position="504"/>
    </location>
</feature>
<dbReference type="Gene3D" id="2.10.25.10">
    <property type="entry name" value="Laminin"/>
    <property type="match status" value="1"/>
</dbReference>
<keyword evidence="4" id="KW-0812">Transmembrane</keyword>
<dbReference type="PANTHER" id="PTHR27005:SF315">
    <property type="entry name" value="PROTEIN KINASE DOMAIN-CONTAINING PROTEIN"/>
    <property type="match status" value="1"/>
</dbReference>
<evidence type="ECO:0000256" key="9">
    <source>
        <dbReference type="ARBA" id="ARBA00022989"/>
    </source>
</evidence>
<evidence type="ECO:0000256" key="5">
    <source>
        <dbReference type="ARBA" id="ARBA00022729"/>
    </source>
</evidence>
<evidence type="ECO:0000256" key="3">
    <source>
        <dbReference type="ARBA" id="ARBA00022679"/>
    </source>
</evidence>
<dbReference type="InterPro" id="IPR008271">
    <property type="entry name" value="Ser/Thr_kinase_AS"/>
</dbReference>
<comment type="catalytic activity">
    <reaction evidence="12">
        <text>L-seryl-[protein] + ATP = O-phospho-L-seryl-[protein] + ADP + H(+)</text>
        <dbReference type="Rhea" id="RHEA:17989"/>
        <dbReference type="Rhea" id="RHEA-COMP:9863"/>
        <dbReference type="Rhea" id="RHEA-COMP:11604"/>
        <dbReference type="ChEBI" id="CHEBI:15378"/>
        <dbReference type="ChEBI" id="CHEBI:29999"/>
        <dbReference type="ChEBI" id="CHEBI:30616"/>
        <dbReference type="ChEBI" id="CHEBI:83421"/>
        <dbReference type="ChEBI" id="CHEBI:456216"/>
    </reaction>
</comment>
<proteinExistence type="predicted"/>
<dbReference type="GO" id="GO:0005524">
    <property type="term" value="F:ATP binding"/>
    <property type="evidence" value="ECO:0007669"/>
    <property type="project" value="UniProtKB-UniRule"/>
</dbReference>
<keyword evidence="11" id="KW-1015">Disulfide bond</keyword>
<keyword evidence="6 14" id="KW-0547">Nucleotide-binding</keyword>
<dbReference type="InterPro" id="IPR001881">
    <property type="entry name" value="EGF-like_Ca-bd_dom"/>
</dbReference>
<dbReference type="InterPro" id="IPR017441">
    <property type="entry name" value="Protein_kinase_ATP_BS"/>
</dbReference>
<comment type="catalytic activity">
    <reaction evidence="13">
        <text>L-threonyl-[protein] + ATP = O-phospho-L-threonyl-[protein] + ADP + H(+)</text>
        <dbReference type="Rhea" id="RHEA:46608"/>
        <dbReference type="Rhea" id="RHEA-COMP:11060"/>
        <dbReference type="Rhea" id="RHEA-COMP:11605"/>
        <dbReference type="ChEBI" id="CHEBI:15378"/>
        <dbReference type="ChEBI" id="CHEBI:30013"/>
        <dbReference type="ChEBI" id="CHEBI:30616"/>
        <dbReference type="ChEBI" id="CHEBI:61977"/>
        <dbReference type="ChEBI" id="CHEBI:456216"/>
    </reaction>
</comment>
<dbReference type="GO" id="GO:0005886">
    <property type="term" value="C:plasma membrane"/>
    <property type="evidence" value="ECO:0007669"/>
    <property type="project" value="TreeGrafter"/>
</dbReference>
<dbReference type="GO" id="GO:0004674">
    <property type="term" value="F:protein serine/threonine kinase activity"/>
    <property type="evidence" value="ECO:0007669"/>
    <property type="project" value="UniProtKB-KW"/>
</dbReference>
<dbReference type="PROSITE" id="PS01187">
    <property type="entry name" value="EGF_CA"/>
    <property type="match status" value="1"/>
</dbReference>
<evidence type="ECO:0000313" key="18">
    <source>
        <dbReference type="Proteomes" id="UP001188597"/>
    </source>
</evidence>
<dbReference type="EMBL" id="JAVXUP010002195">
    <property type="protein sequence ID" value="KAK3004881.1"/>
    <property type="molecule type" value="Genomic_DNA"/>
</dbReference>
<dbReference type="FunFam" id="3.30.200.20:FF:000043">
    <property type="entry name" value="Wall-associated receptor kinase 2"/>
    <property type="match status" value="1"/>
</dbReference>
<dbReference type="PROSITE" id="PS00107">
    <property type="entry name" value="PROTEIN_KINASE_ATP"/>
    <property type="match status" value="1"/>
</dbReference>
<evidence type="ECO:0000256" key="14">
    <source>
        <dbReference type="PROSITE-ProRule" id="PRU10141"/>
    </source>
</evidence>
<dbReference type="Proteomes" id="UP001188597">
    <property type="component" value="Unassembled WGS sequence"/>
</dbReference>
<accession>A0AA88VA61</accession>
<evidence type="ECO:0000256" key="4">
    <source>
        <dbReference type="ARBA" id="ARBA00022692"/>
    </source>
</evidence>
<feature type="domain" description="Protein kinase" evidence="16">
    <location>
        <begin position="203"/>
        <end position="481"/>
    </location>
</feature>
<dbReference type="GO" id="GO:0005509">
    <property type="term" value="F:calcium ion binding"/>
    <property type="evidence" value="ECO:0007669"/>
    <property type="project" value="InterPro"/>
</dbReference>
<dbReference type="Gene3D" id="1.10.510.10">
    <property type="entry name" value="Transferase(Phosphotransferase) domain 1"/>
    <property type="match status" value="1"/>
</dbReference>
<protein>
    <recommendedName>
        <fullName evidence="16">Protein kinase domain-containing protein</fullName>
    </recommendedName>
</protein>
<dbReference type="InterPro" id="IPR000719">
    <property type="entry name" value="Prot_kinase_dom"/>
</dbReference>
<comment type="caution">
    <text evidence="17">The sequence shown here is derived from an EMBL/GenBank/DDBJ whole genome shotgun (WGS) entry which is preliminary data.</text>
</comment>
<keyword evidence="5" id="KW-0732">Signal</keyword>
<dbReference type="SUPFAM" id="SSF57196">
    <property type="entry name" value="EGF/Laminin"/>
    <property type="match status" value="1"/>
</dbReference>
<evidence type="ECO:0000313" key="17">
    <source>
        <dbReference type="EMBL" id="KAK3004881.1"/>
    </source>
</evidence>
<dbReference type="InterPro" id="IPR011009">
    <property type="entry name" value="Kinase-like_dom_sf"/>
</dbReference>
<evidence type="ECO:0000256" key="10">
    <source>
        <dbReference type="ARBA" id="ARBA00023136"/>
    </source>
</evidence>
<dbReference type="AlphaFoldDB" id="A0AA88VA61"/>
<evidence type="ECO:0000256" key="2">
    <source>
        <dbReference type="ARBA" id="ARBA00022527"/>
    </source>
</evidence>
<comment type="subcellular location">
    <subcellularLocation>
        <location evidence="1">Membrane</location>
        <topology evidence="1">Single-pass type I membrane protein</topology>
    </subcellularLocation>
</comment>
<dbReference type="SMART" id="SM00220">
    <property type="entry name" value="S_TKc"/>
    <property type="match status" value="1"/>
</dbReference>
<evidence type="ECO:0000256" key="6">
    <source>
        <dbReference type="ARBA" id="ARBA00022741"/>
    </source>
</evidence>
<evidence type="ECO:0000256" key="12">
    <source>
        <dbReference type="ARBA" id="ARBA00047558"/>
    </source>
</evidence>
<reference evidence="17" key="1">
    <citation type="submission" date="2022-12" db="EMBL/GenBank/DDBJ databases">
        <title>Draft genome assemblies for two species of Escallonia (Escalloniales).</title>
        <authorList>
            <person name="Chanderbali A."/>
            <person name="Dervinis C."/>
            <person name="Anghel I."/>
            <person name="Soltis D."/>
            <person name="Soltis P."/>
            <person name="Zapata F."/>
        </authorList>
    </citation>
    <scope>NUCLEOTIDE SEQUENCE</scope>
    <source>
        <strain evidence="17">UCBG64.0493</strain>
        <tissue evidence="17">Leaf</tissue>
    </source>
</reference>
<dbReference type="GO" id="GO:0007166">
    <property type="term" value="P:cell surface receptor signaling pathway"/>
    <property type="evidence" value="ECO:0007669"/>
    <property type="project" value="InterPro"/>
</dbReference>
<dbReference type="Gene3D" id="3.30.200.20">
    <property type="entry name" value="Phosphorylase Kinase, domain 1"/>
    <property type="match status" value="1"/>
</dbReference>
<evidence type="ECO:0000256" key="15">
    <source>
        <dbReference type="SAM" id="MobiDB-lite"/>
    </source>
</evidence>
<feature type="non-terminal residue" evidence="17">
    <location>
        <position position="1"/>
    </location>
</feature>
<dbReference type="Pfam" id="PF00069">
    <property type="entry name" value="Pkinase"/>
    <property type="match status" value="1"/>
</dbReference>
<evidence type="ECO:0000256" key="13">
    <source>
        <dbReference type="ARBA" id="ARBA00047951"/>
    </source>
</evidence>